<feature type="region of interest" description="Disordered" evidence="1">
    <location>
        <begin position="1"/>
        <end position="21"/>
    </location>
</feature>
<feature type="compositionally biased region" description="Polar residues" evidence="1">
    <location>
        <begin position="1"/>
        <end position="14"/>
    </location>
</feature>
<dbReference type="InParanoid" id="A0A2H3E614"/>
<protein>
    <submittedName>
        <fullName evidence="2">Uncharacterized protein</fullName>
    </submittedName>
</protein>
<gene>
    <name evidence="2" type="ORF">ARMGADRAFT_1028520</name>
</gene>
<name>A0A2H3E614_ARMGA</name>
<accession>A0A2H3E614</accession>
<dbReference type="OMA" id="IANCKAD"/>
<dbReference type="STRING" id="47427.A0A2H3E614"/>
<keyword evidence="3" id="KW-1185">Reference proteome</keyword>
<sequence>MPTQKSGFTQTQLGNGPGLSQRMQNMMVTRSTIANAPAFVDATGAQKWLVDNRLITSSTKFNLRDGSNISVILGLAREVVMAIRAVEALVMELGDEAAKEREEIIKAEVTERLTDMFANALMETMVGVKNELSHELKEGDSSERMPRDAYRQAVISGRNAQQGGTRMGVIQEQRMKARLGVKDRQLRVVPEKEQIPEIMNKANMRLIEEFNEVLKKMDAGTEHVVVAVGKIWGGTELLVEFESVEGAKWVHEQSAAFYKHMEHLVICPQTYKIIVMNAPLTFHAESTEEWTAALADSQGDYKPGCIVHAQWIKAEHNQQEQQTRGHALLSVNSLQMANSIITQGIVVGHRAKDKEQCARGDEMEDLCGTCGGAHRASACNDHQTRANCRCVNCKVDGHASWDLNCPYKKRKQHEHNQRVPENAMPYFPTHGEEWTWAMEASHEVFAGPTLESVTIQFGRLSQRERRK</sequence>
<dbReference type="Proteomes" id="UP000217790">
    <property type="component" value="Unassembled WGS sequence"/>
</dbReference>
<evidence type="ECO:0000313" key="2">
    <source>
        <dbReference type="EMBL" id="PBK95096.1"/>
    </source>
</evidence>
<evidence type="ECO:0000313" key="3">
    <source>
        <dbReference type="Proteomes" id="UP000217790"/>
    </source>
</evidence>
<dbReference type="AlphaFoldDB" id="A0A2H3E614"/>
<reference evidence="3" key="1">
    <citation type="journal article" date="2017" name="Nat. Ecol. Evol.">
        <title>Genome expansion and lineage-specific genetic innovations in the forest pathogenic fungi Armillaria.</title>
        <authorList>
            <person name="Sipos G."/>
            <person name="Prasanna A.N."/>
            <person name="Walter M.C."/>
            <person name="O'Connor E."/>
            <person name="Balint B."/>
            <person name="Krizsan K."/>
            <person name="Kiss B."/>
            <person name="Hess J."/>
            <person name="Varga T."/>
            <person name="Slot J."/>
            <person name="Riley R."/>
            <person name="Boka B."/>
            <person name="Rigling D."/>
            <person name="Barry K."/>
            <person name="Lee J."/>
            <person name="Mihaltcheva S."/>
            <person name="LaButti K."/>
            <person name="Lipzen A."/>
            <person name="Waldron R."/>
            <person name="Moloney N.M."/>
            <person name="Sperisen C."/>
            <person name="Kredics L."/>
            <person name="Vagvoelgyi C."/>
            <person name="Patrignani A."/>
            <person name="Fitzpatrick D."/>
            <person name="Nagy I."/>
            <person name="Doyle S."/>
            <person name="Anderson J.B."/>
            <person name="Grigoriev I.V."/>
            <person name="Gueldener U."/>
            <person name="Muensterkoetter M."/>
            <person name="Nagy L.G."/>
        </authorList>
    </citation>
    <scope>NUCLEOTIDE SEQUENCE [LARGE SCALE GENOMIC DNA]</scope>
    <source>
        <strain evidence="3">Ar21-2</strain>
    </source>
</reference>
<organism evidence="2 3">
    <name type="scientific">Armillaria gallica</name>
    <name type="common">Bulbous honey fungus</name>
    <name type="synonym">Armillaria bulbosa</name>
    <dbReference type="NCBI Taxonomy" id="47427"/>
    <lineage>
        <taxon>Eukaryota</taxon>
        <taxon>Fungi</taxon>
        <taxon>Dikarya</taxon>
        <taxon>Basidiomycota</taxon>
        <taxon>Agaricomycotina</taxon>
        <taxon>Agaricomycetes</taxon>
        <taxon>Agaricomycetidae</taxon>
        <taxon>Agaricales</taxon>
        <taxon>Marasmiineae</taxon>
        <taxon>Physalacriaceae</taxon>
        <taxon>Armillaria</taxon>
    </lineage>
</organism>
<proteinExistence type="predicted"/>
<dbReference type="EMBL" id="KZ293652">
    <property type="protein sequence ID" value="PBK95096.1"/>
    <property type="molecule type" value="Genomic_DNA"/>
</dbReference>
<evidence type="ECO:0000256" key="1">
    <source>
        <dbReference type="SAM" id="MobiDB-lite"/>
    </source>
</evidence>
<dbReference type="OrthoDB" id="4230923at2759"/>